<evidence type="ECO:0000259" key="1">
    <source>
        <dbReference type="Pfam" id="PF06439"/>
    </source>
</evidence>
<dbReference type="Gene3D" id="2.60.120.560">
    <property type="entry name" value="Exo-inulinase, domain 1"/>
    <property type="match status" value="1"/>
</dbReference>
<feature type="domain" description="3-keto-alpha-glucoside-1,2-lyase/3-keto-2-hydroxy-glucal hydratase" evidence="1">
    <location>
        <begin position="44"/>
        <end position="247"/>
    </location>
</feature>
<dbReference type="InterPro" id="IPR010496">
    <property type="entry name" value="AL/BT2_dom"/>
</dbReference>
<protein>
    <submittedName>
        <fullName evidence="2">Putative secreted glycosyl hydrolase</fullName>
    </submittedName>
</protein>
<comment type="caution">
    <text evidence="2">The sequence shown here is derived from an EMBL/GenBank/DDBJ whole genome shotgun (WGS) entry which is preliminary data.</text>
</comment>
<dbReference type="EMBL" id="AQHR01000097">
    <property type="protein sequence ID" value="EON75743.1"/>
    <property type="molecule type" value="Genomic_DNA"/>
</dbReference>
<keyword evidence="3" id="KW-1185">Reference proteome</keyword>
<sequence length="249" mass="27716">MNMKNYQVVLVAAGMALASCGGTGDNSGSSASTDAQLSATKGSEWITLFDGSSLENFKGFGKEQPGEAWIIQDGTLFFQGQRKREEGLTGGDIVTKETFADFHLKVEWKISESGNSGIMFLVQDNGEYNATYHTGPEYQLLDNDGHRDGQIVTHRTANLYDLIASEVEPVKPVGEWNLTEIVLKDGELEFYLNGVQTVKTTMWTEAWDEMVANSKFKDMPGFAKYKEGAISFQDHGDDIWFRNIQIKRL</sequence>
<evidence type="ECO:0000313" key="2">
    <source>
        <dbReference type="EMBL" id="EON75743.1"/>
    </source>
</evidence>
<dbReference type="AlphaFoldDB" id="R7ZNW2"/>
<dbReference type="PATRIC" id="fig|1288963.3.peg.3766"/>
<keyword evidence="2" id="KW-0378">Hydrolase</keyword>
<dbReference type="Pfam" id="PF06439">
    <property type="entry name" value="3keto-disac_hyd"/>
    <property type="match status" value="1"/>
</dbReference>
<proteinExistence type="predicted"/>
<dbReference type="GO" id="GO:0016787">
    <property type="term" value="F:hydrolase activity"/>
    <property type="evidence" value="ECO:0007669"/>
    <property type="project" value="UniProtKB-KW"/>
</dbReference>
<name>R7ZNW2_9BACT</name>
<evidence type="ECO:0000313" key="3">
    <source>
        <dbReference type="Proteomes" id="UP000013909"/>
    </source>
</evidence>
<dbReference type="STRING" id="1232681.ADIS_3775"/>
<gene>
    <name evidence="2" type="ORF">ADIS_3775</name>
</gene>
<dbReference type="PROSITE" id="PS51257">
    <property type="entry name" value="PROKAR_LIPOPROTEIN"/>
    <property type="match status" value="1"/>
</dbReference>
<dbReference type="Proteomes" id="UP000013909">
    <property type="component" value="Unassembled WGS sequence"/>
</dbReference>
<reference evidence="2 3" key="1">
    <citation type="submission" date="2013-02" db="EMBL/GenBank/DDBJ databases">
        <title>A novel strain isolated from Lonar lake, Maharashtra, India.</title>
        <authorList>
            <person name="Singh A."/>
        </authorList>
    </citation>
    <scope>NUCLEOTIDE SEQUENCE [LARGE SCALE GENOMIC DNA]</scope>
    <source>
        <strain evidence="2 3">AK24</strain>
    </source>
</reference>
<organism evidence="2 3">
    <name type="scientific">Lunatimonas lonarensis</name>
    <dbReference type="NCBI Taxonomy" id="1232681"/>
    <lineage>
        <taxon>Bacteria</taxon>
        <taxon>Pseudomonadati</taxon>
        <taxon>Bacteroidota</taxon>
        <taxon>Cytophagia</taxon>
        <taxon>Cytophagales</taxon>
        <taxon>Cyclobacteriaceae</taxon>
    </lineage>
</organism>
<accession>R7ZNW2</accession>